<dbReference type="EMBL" id="JARIHO010000048">
    <property type="protein sequence ID" value="KAJ7322795.1"/>
    <property type="molecule type" value="Genomic_DNA"/>
</dbReference>
<proteinExistence type="predicted"/>
<reference evidence="2" key="1">
    <citation type="submission" date="2023-03" db="EMBL/GenBank/DDBJ databases">
        <title>Massive genome expansion in bonnet fungi (Mycena s.s.) driven by repeated elements and novel gene families across ecological guilds.</title>
        <authorList>
            <consortium name="Lawrence Berkeley National Laboratory"/>
            <person name="Harder C.B."/>
            <person name="Miyauchi S."/>
            <person name="Viragh M."/>
            <person name="Kuo A."/>
            <person name="Thoen E."/>
            <person name="Andreopoulos B."/>
            <person name="Lu D."/>
            <person name="Skrede I."/>
            <person name="Drula E."/>
            <person name="Henrissat B."/>
            <person name="Morin E."/>
            <person name="Kohler A."/>
            <person name="Barry K."/>
            <person name="LaButti K."/>
            <person name="Morin E."/>
            <person name="Salamov A."/>
            <person name="Lipzen A."/>
            <person name="Mereny Z."/>
            <person name="Hegedus B."/>
            <person name="Baldrian P."/>
            <person name="Stursova M."/>
            <person name="Weitz H."/>
            <person name="Taylor A."/>
            <person name="Grigoriev I.V."/>
            <person name="Nagy L.G."/>
            <person name="Martin F."/>
            <person name="Kauserud H."/>
        </authorList>
    </citation>
    <scope>NUCLEOTIDE SEQUENCE</scope>
    <source>
        <strain evidence="2">CBHHK002</strain>
    </source>
</reference>
<feature type="region of interest" description="Disordered" evidence="1">
    <location>
        <begin position="160"/>
        <end position="186"/>
    </location>
</feature>
<keyword evidence="3" id="KW-1185">Reference proteome</keyword>
<accession>A0AAD7EHV1</accession>
<feature type="compositionally biased region" description="Acidic residues" evidence="1">
    <location>
        <begin position="171"/>
        <end position="186"/>
    </location>
</feature>
<protein>
    <submittedName>
        <fullName evidence="2">Uncharacterized protein</fullName>
    </submittedName>
</protein>
<sequence>MLRSGDGPWVGLDLPGANGFLNVLICLKWWRERVETESKEWKEAVEDVTWVLRQMNGTPTPATAPMPATMAAPTPAAAAPTPAAIAPMPNDTAPPATATTTVPAPAVTVTAAATVPTPATAPTPLLPPSLVCPIRVPLPPPLLRPPPLPPRADAKLARKRAKLEAQGLSPEEIEEVLMDMDADEEE</sequence>
<dbReference type="Proteomes" id="UP001218218">
    <property type="component" value="Unassembled WGS sequence"/>
</dbReference>
<evidence type="ECO:0000313" key="2">
    <source>
        <dbReference type="EMBL" id="KAJ7322795.1"/>
    </source>
</evidence>
<gene>
    <name evidence="2" type="ORF">DFH08DRAFT_969438</name>
</gene>
<evidence type="ECO:0000313" key="3">
    <source>
        <dbReference type="Proteomes" id="UP001218218"/>
    </source>
</evidence>
<evidence type="ECO:0000256" key="1">
    <source>
        <dbReference type="SAM" id="MobiDB-lite"/>
    </source>
</evidence>
<dbReference type="AlphaFoldDB" id="A0AAD7EHV1"/>
<organism evidence="2 3">
    <name type="scientific">Mycena albidolilacea</name>
    <dbReference type="NCBI Taxonomy" id="1033008"/>
    <lineage>
        <taxon>Eukaryota</taxon>
        <taxon>Fungi</taxon>
        <taxon>Dikarya</taxon>
        <taxon>Basidiomycota</taxon>
        <taxon>Agaricomycotina</taxon>
        <taxon>Agaricomycetes</taxon>
        <taxon>Agaricomycetidae</taxon>
        <taxon>Agaricales</taxon>
        <taxon>Marasmiineae</taxon>
        <taxon>Mycenaceae</taxon>
        <taxon>Mycena</taxon>
    </lineage>
</organism>
<name>A0AAD7EHV1_9AGAR</name>
<comment type="caution">
    <text evidence="2">The sequence shown here is derived from an EMBL/GenBank/DDBJ whole genome shotgun (WGS) entry which is preliminary data.</text>
</comment>